<feature type="binding site" evidence="2">
    <location>
        <position position="54"/>
    </location>
    <ligand>
        <name>Ca(2+)</name>
        <dbReference type="ChEBI" id="CHEBI:29108"/>
        <label>2</label>
    </ligand>
</feature>
<evidence type="ECO:0000313" key="1">
    <source>
        <dbReference type="PDB" id="8AJY"/>
    </source>
</evidence>
<name>A0A9X9ZA79_RUMFL</name>
<feature type="binding site" evidence="2">
    <location>
        <position position="52"/>
    </location>
    <ligand>
        <name>Ca(2+)</name>
        <dbReference type="ChEBI" id="CHEBI:29108"/>
        <label>2</label>
    </ligand>
</feature>
<evidence type="ECO:0007829" key="2">
    <source>
        <dbReference type="PDB" id="8AJY"/>
    </source>
</evidence>
<feature type="binding site" evidence="2">
    <location>
        <position position="17"/>
    </location>
    <ligand>
        <name>Ca(2+)</name>
        <dbReference type="ChEBI" id="CHEBI:29108"/>
        <label>1</label>
    </ligand>
</feature>
<dbReference type="SMR" id="A0A9X9ZA79"/>
<keyword evidence="2" id="KW-0106">Calcium</keyword>
<dbReference type="SUPFAM" id="SSF63446">
    <property type="entry name" value="Type I dockerin domain"/>
    <property type="match status" value="1"/>
</dbReference>
<dbReference type="InterPro" id="IPR002105">
    <property type="entry name" value="Dockerin_1_rpt"/>
</dbReference>
<dbReference type="GO" id="GO:0004553">
    <property type="term" value="F:hydrolase activity, hydrolyzing O-glycosyl compounds"/>
    <property type="evidence" value="ECO:0007669"/>
    <property type="project" value="InterPro"/>
</dbReference>
<reference evidence="2" key="1">
    <citation type="journal article" date="2023" name="Int. J. Biol. Macromol.">
        <title>Structure-function studies can improve binding affinity of cohesin-dockerin interactions for multi-protein assemblies.</title>
        <authorList>
            <person name="Duarte M."/>
            <person name="Alves V.D."/>
            <person name="Correia M."/>
            <person name="Caseiro C."/>
            <person name="Ferreira L.M.A."/>
            <person name="Romao M.J."/>
            <person name="Carvalho A.L."/>
            <person name="Najmudin S."/>
            <person name="Bayer E.A."/>
            <person name="Fontes C.M.G.A."/>
            <person name="Bule P."/>
        </authorList>
    </citation>
    <scope>X-RAY CRYSTALLOGRAPHY (1.71 ANGSTROMS) IN COMPLEX WITH CA(2+)</scope>
</reference>
<accession>A0A9X9ZA79</accession>
<feature type="binding site" evidence="2">
    <location>
        <position position="11"/>
    </location>
    <ligand>
        <name>Ca(2+)</name>
        <dbReference type="ChEBI" id="CHEBI:29108"/>
        <label>1</label>
    </ligand>
</feature>
<feature type="binding site" evidence="2">
    <location>
        <position position="15"/>
    </location>
    <ligand>
        <name>Ca(2+)</name>
        <dbReference type="ChEBI" id="CHEBI:29108"/>
        <label>1</label>
    </ligand>
</feature>
<dbReference type="InterPro" id="IPR036439">
    <property type="entry name" value="Dockerin_dom_sf"/>
</dbReference>
<dbReference type="CDD" id="cd14255">
    <property type="entry name" value="Dockerin_III"/>
    <property type="match status" value="1"/>
</dbReference>
<dbReference type="GO" id="GO:0046872">
    <property type="term" value="F:metal ion binding"/>
    <property type="evidence" value="ECO:0007669"/>
    <property type="project" value="UniProtKB-KW"/>
</dbReference>
<protein>
    <submittedName>
        <fullName evidence="1">Dockerin from ScaH</fullName>
    </submittedName>
</protein>
<sequence length="92" mass="9999">MASKPQYRLGDVDFNGIIDGRDATAVLTEYARISTGKPAEFVGNTALAADVNKDNMIDAADATHILTYYAISSTRDDITSDDYFALHQPLRG</sequence>
<dbReference type="AlphaFoldDB" id="A0A9X9ZA79"/>
<keyword evidence="2" id="KW-0479">Metal-binding</keyword>
<feature type="binding site" evidence="2">
    <location>
        <position position="22"/>
    </location>
    <ligand>
        <name>Ca(2+)</name>
        <dbReference type="ChEBI" id="CHEBI:29108"/>
        <label>1</label>
    </ligand>
</feature>
<dbReference type="Gene3D" id="1.10.1330.10">
    <property type="entry name" value="Dockerin domain"/>
    <property type="match status" value="2"/>
</dbReference>
<keyword evidence="2" id="KW-0002">3D-structure</keyword>
<dbReference type="PDB" id="8AJY">
    <property type="method" value="X-ray"/>
    <property type="resolution" value="1.71 A"/>
    <property type="chains" value="B/D=1-92"/>
</dbReference>
<dbReference type="GO" id="GO:0000272">
    <property type="term" value="P:polysaccharide catabolic process"/>
    <property type="evidence" value="ECO:0007669"/>
    <property type="project" value="InterPro"/>
</dbReference>
<feature type="binding site" evidence="2">
    <location>
        <position position="50"/>
    </location>
    <ligand>
        <name>Ca(2+)</name>
        <dbReference type="ChEBI" id="CHEBI:29108"/>
        <label>2</label>
    </ligand>
</feature>
<proteinExistence type="evidence at protein level"/>
<feature type="binding site" evidence="2">
    <location>
        <position position="61"/>
    </location>
    <ligand>
        <name>Ca(2+)</name>
        <dbReference type="ChEBI" id="CHEBI:29108"/>
        <label>2</label>
    </ligand>
</feature>
<organism evidence="1">
    <name type="scientific">Ruminococcus flavefaciens FD-1</name>
    <dbReference type="NCBI Taxonomy" id="641112"/>
    <lineage>
        <taxon>Bacteria</taxon>
        <taxon>Bacillati</taxon>
        <taxon>Bacillota</taxon>
        <taxon>Clostridia</taxon>
        <taxon>Eubacteriales</taxon>
        <taxon>Oscillospiraceae</taxon>
        <taxon>Ruminococcus</taxon>
    </lineage>
</organism>
<feature type="binding site" evidence="2">
    <location>
        <position position="13"/>
    </location>
    <ligand>
        <name>Ca(2+)</name>
        <dbReference type="ChEBI" id="CHEBI:29108"/>
        <label>1</label>
    </ligand>
</feature>
<dbReference type="Pfam" id="PF00404">
    <property type="entry name" value="Dockerin_1"/>
    <property type="match status" value="1"/>
</dbReference>
<feature type="binding site" evidence="2">
    <location>
        <position position="56"/>
    </location>
    <ligand>
        <name>Ca(2+)</name>
        <dbReference type="ChEBI" id="CHEBI:29108"/>
        <label>2</label>
    </ligand>
</feature>